<sequence length="134" mass="15001">MRFPDVPRIARWGPLFTVLYLLGFVGYVGCFARHFCQCGHREHPPYTFWDDAIDVCWVALFFCASSVAIMRWGPINGSLWATLLIALIVSRFEFAGTMGLSLICCEIPASIALLMWSCWAAFGNDDSPVTNTNP</sequence>
<dbReference type="Proteomes" id="UP000324974">
    <property type="component" value="Chromosome"/>
</dbReference>
<keyword evidence="1" id="KW-0472">Membrane</keyword>
<dbReference type="KEGG" id="lrs:PX52LOC_02744"/>
<accession>A0A5C1AFP4</accession>
<protein>
    <submittedName>
        <fullName evidence="2">Uncharacterized protein</fullName>
    </submittedName>
</protein>
<gene>
    <name evidence="2" type="ORF">PX52LOC_02744</name>
</gene>
<name>A0A5C1AFP4_9BACT</name>
<keyword evidence="1" id="KW-1133">Transmembrane helix</keyword>
<feature type="transmembrane region" description="Helical" evidence="1">
    <location>
        <begin position="12"/>
        <end position="32"/>
    </location>
</feature>
<proteinExistence type="predicted"/>
<dbReference type="RefSeq" id="WP_149110585.1">
    <property type="nucleotide sequence ID" value="NZ_CP042425.1"/>
</dbReference>
<dbReference type="EMBL" id="CP042425">
    <property type="protein sequence ID" value="QEL15808.1"/>
    <property type="molecule type" value="Genomic_DNA"/>
</dbReference>
<feature type="transmembrane region" description="Helical" evidence="1">
    <location>
        <begin position="101"/>
        <end position="122"/>
    </location>
</feature>
<dbReference type="AlphaFoldDB" id="A0A5C1AFP4"/>
<evidence type="ECO:0000313" key="3">
    <source>
        <dbReference type="Proteomes" id="UP000324974"/>
    </source>
</evidence>
<evidence type="ECO:0000256" key="1">
    <source>
        <dbReference type="SAM" id="Phobius"/>
    </source>
</evidence>
<keyword evidence="1" id="KW-0812">Transmembrane</keyword>
<keyword evidence="3" id="KW-1185">Reference proteome</keyword>
<reference evidence="3" key="1">
    <citation type="submission" date="2019-08" db="EMBL/GenBank/DDBJ databases">
        <title>Limnoglobus roseus gen. nov., sp. nov., a novel freshwater planctomycete with a giant genome from the family Gemmataceae.</title>
        <authorList>
            <person name="Kulichevskaya I.S."/>
            <person name="Naumoff D.G."/>
            <person name="Miroshnikov K."/>
            <person name="Ivanova A."/>
            <person name="Philippov D.A."/>
            <person name="Hakobyan A."/>
            <person name="Rijpstra I.C."/>
            <person name="Sinninghe Damste J.S."/>
            <person name="Liesack W."/>
            <person name="Dedysh S.N."/>
        </authorList>
    </citation>
    <scope>NUCLEOTIDE SEQUENCE [LARGE SCALE GENOMIC DNA]</scope>
    <source>
        <strain evidence="3">PX52</strain>
    </source>
</reference>
<evidence type="ECO:0000313" key="2">
    <source>
        <dbReference type="EMBL" id="QEL15808.1"/>
    </source>
</evidence>
<feature type="transmembrane region" description="Helical" evidence="1">
    <location>
        <begin position="52"/>
        <end position="72"/>
    </location>
</feature>
<organism evidence="2 3">
    <name type="scientific">Limnoglobus roseus</name>
    <dbReference type="NCBI Taxonomy" id="2598579"/>
    <lineage>
        <taxon>Bacteria</taxon>
        <taxon>Pseudomonadati</taxon>
        <taxon>Planctomycetota</taxon>
        <taxon>Planctomycetia</taxon>
        <taxon>Gemmatales</taxon>
        <taxon>Gemmataceae</taxon>
        <taxon>Limnoglobus</taxon>
    </lineage>
</organism>